<feature type="region of interest" description="Disordered" evidence="1">
    <location>
        <begin position="34"/>
        <end position="54"/>
    </location>
</feature>
<proteinExistence type="predicted"/>
<gene>
    <name evidence="2" type="ORF">Cvel_16862</name>
</gene>
<dbReference type="EMBL" id="CDMZ01000350">
    <property type="protein sequence ID" value="CEM12364.1"/>
    <property type="molecule type" value="Genomic_DNA"/>
</dbReference>
<accession>A0A0G4FGQ6</accession>
<reference evidence="2" key="1">
    <citation type="submission" date="2014-11" db="EMBL/GenBank/DDBJ databases">
        <authorList>
            <person name="Otto D Thomas"/>
            <person name="Naeem Raeece"/>
        </authorList>
    </citation>
    <scope>NUCLEOTIDE SEQUENCE</scope>
</reference>
<evidence type="ECO:0000313" key="2">
    <source>
        <dbReference type="EMBL" id="CEM12364.1"/>
    </source>
</evidence>
<dbReference type="AlphaFoldDB" id="A0A0G4FGQ6"/>
<feature type="non-terminal residue" evidence="2">
    <location>
        <position position="133"/>
    </location>
</feature>
<evidence type="ECO:0000256" key="1">
    <source>
        <dbReference type="SAM" id="MobiDB-lite"/>
    </source>
</evidence>
<sequence>MNSQDSTADLAVKSRGKLLFVGVSRSDFFAVSSGDRYSLSPGLGHREEEPSKRRTQALAGDVPCDAGISLGVKGVGVDVVWQLRTSGVLVNDVNGRLILLEDPSDRSQITLCQRLESRSTSKCLHLMSLVPLV</sequence>
<protein>
    <submittedName>
        <fullName evidence="2">Uncharacterized protein</fullName>
    </submittedName>
</protein>
<name>A0A0G4FGQ6_9ALVE</name>
<organism evidence="2">
    <name type="scientific">Chromera velia CCMP2878</name>
    <dbReference type="NCBI Taxonomy" id="1169474"/>
    <lineage>
        <taxon>Eukaryota</taxon>
        <taxon>Sar</taxon>
        <taxon>Alveolata</taxon>
        <taxon>Colpodellida</taxon>
        <taxon>Chromeraceae</taxon>
        <taxon>Chromera</taxon>
    </lineage>
</organism>